<dbReference type="Gene3D" id="1.20.1050.90">
    <property type="entry name" value="RecF/RecN/SMC, N-terminal domain"/>
    <property type="match status" value="1"/>
</dbReference>
<keyword evidence="9 10" id="KW-0234">DNA repair</keyword>
<keyword evidence="5 9" id="KW-0235">DNA replication</keyword>
<keyword evidence="9 10" id="KW-0742">SOS response</keyword>
<evidence type="ECO:0000256" key="4">
    <source>
        <dbReference type="ARBA" id="ARBA00022490"/>
    </source>
</evidence>
<dbReference type="Gene3D" id="3.40.50.300">
    <property type="entry name" value="P-loop containing nucleotide triphosphate hydrolases"/>
    <property type="match status" value="1"/>
</dbReference>
<dbReference type="GO" id="GO:0006302">
    <property type="term" value="P:double-strand break repair"/>
    <property type="evidence" value="ECO:0007669"/>
    <property type="project" value="TreeGrafter"/>
</dbReference>
<gene>
    <name evidence="9" type="primary">recF</name>
    <name evidence="12" type="ORF">HCT48_07680</name>
</gene>
<keyword evidence="8 9" id="KW-0238">DNA-binding</keyword>
<dbReference type="InterPro" id="IPR003395">
    <property type="entry name" value="RecF/RecN/SMC_N"/>
</dbReference>
<reference evidence="12" key="1">
    <citation type="submission" date="2020-03" db="EMBL/GenBank/DDBJ databases">
        <title>Spirochaetal bacteria isolated from arthropods constitute a novel genus Entomospira genus novum within the order Spirochaetales.</title>
        <authorList>
            <person name="Grana-Miraglia L."/>
            <person name="Sikutova S."/>
            <person name="Fingerle V."/>
            <person name="Sing A."/>
            <person name="Castillo-Ramirez S."/>
            <person name="Margos G."/>
            <person name="Rudolf I."/>
        </authorList>
    </citation>
    <scope>NUCLEOTIDE SEQUENCE</scope>
    <source>
        <strain evidence="12">BR149</strain>
    </source>
</reference>
<feature type="domain" description="RecF/RecN/SMC N-terminal" evidence="11">
    <location>
        <begin position="1"/>
        <end position="103"/>
    </location>
</feature>
<evidence type="ECO:0000256" key="1">
    <source>
        <dbReference type="ARBA" id="ARBA00004496"/>
    </source>
</evidence>
<evidence type="ECO:0000256" key="10">
    <source>
        <dbReference type="RuleBase" id="RU000578"/>
    </source>
</evidence>
<evidence type="ECO:0000256" key="8">
    <source>
        <dbReference type="ARBA" id="ARBA00023125"/>
    </source>
</evidence>
<dbReference type="NCBIfam" id="TIGR00611">
    <property type="entry name" value="recf"/>
    <property type="match status" value="1"/>
</dbReference>
<comment type="caution">
    <text evidence="12">The sequence shown here is derived from an EMBL/GenBank/DDBJ whole genome shotgun (WGS) entry which is preliminary data.</text>
</comment>
<dbReference type="InterPro" id="IPR027417">
    <property type="entry name" value="P-loop_NTPase"/>
</dbReference>
<keyword evidence="4 9" id="KW-0963">Cytoplasm</keyword>
<dbReference type="GO" id="GO:0005737">
    <property type="term" value="C:cytoplasm"/>
    <property type="evidence" value="ECO:0007669"/>
    <property type="project" value="UniProtKB-SubCell"/>
</dbReference>
<evidence type="ECO:0000256" key="3">
    <source>
        <dbReference type="ARBA" id="ARBA00020170"/>
    </source>
</evidence>
<proteinExistence type="inferred from homology"/>
<evidence type="ECO:0000256" key="2">
    <source>
        <dbReference type="ARBA" id="ARBA00008016"/>
    </source>
</evidence>
<evidence type="ECO:0000313" key="13">
    <source>
        <dbReference type="Proteomes" id="UP000778951"/>
    </source>
</evidence>
<accession>A0A968KVF1</accession>
<dbReference type="EMBL" id="JAATLM010000001">
    <property type="protein sequence ID" value="NIZ70085.1"/>
    <property type="molecule type" value="Genomic_DNA"/>
</dbReference>
<name>A0A968KVF1_9SPIO</name>
<protein>
    <recommendedName>
        <fullName evidence="3 9">DNA replication and repair protein RecF</fullName>
    </recommendedName>
</protein>
<dbReference type="PROSITE" id="PS00618">
    <property type="entry name" value="RECF_2"/>
    <property type="match status" value="1"/>
</dbReference>
<keyword evidence="13" id="KW-1185">Reference proteome</keyword>
<dbReference type="GO" id="GO:0006260">
    <property type="term" value="P:DNA replication"/>
    <property type="evidence" value="ECO:0007669"/>
    <property type="project" value="UniProtKB-UniRule"/>
</dbReference>
<keyword evidence="7 9" id="KW-0067">ATP-binding</keyword>
<dbReference type="HAMAP" id="MF_00365">
    <property type="entry name" value="RecF"/>
    <property type="match status" value="1"/>
</dbReference>
<dbReference type="AlphaFoldDB" id="A0A968KVF1"/>
<evidence type="ECO:0000256" key="6">
    <source>
        <dbReference type="ARBA" id="ARBA00022741"/>
    </source>
</evidence>
<dbReference type="PANTHER" id="PTHR32182">
    <property type="entry name" value="DNA REPLICATION AND REPAIR PROTEIN RECF"/>
    <property type="match status" value="1"/>
</dbReference>
<evidence type="ECO:0000256" key="5">
    <source>
        <dbReference type="ARBA" id="ARBA00022705"/>
    </source>
</evidence>
<dbReference type="GO" id="GO:0000731">
    <property type="term" value="P:DNA synthesis involved in DNA repair"/>
    <property type="evidence" value="ECO:0007669"/>
    <property type="project" value="TreeGrafter"/>
</dbReference>
<dbReference type="Proteomes" id="UP000778951">
    <property type="component" value="Unassembled WGS sequence"/>
</dbReference>
<organism evidence="12 13">
    <name type="scientific">Entomospira culicis</name>
    <dbReference type="NCBI Taxonomy" id="2719989"/>
    <lineage>
        <taxon>Bacteria</taxon>
        <taxon>Pseudomonadati</taxon>
        <taxon>Spirochaetota</taxon>
        <taxon>Spirochaetia</taxon>
        <taxon>Spirochaetales</taxon>
        <taxon>Spirochaetaceae</taxon>
        <taxon>Entomospira</taxon>
    </lineage>
</organism>
<keyword evidence="9 10" id="KW-0227">DNA damage</keyword>
<dbReference type="RefSeq" id="WP_167696188.1">
    <property type="nucleotide sequence ID" value="NZ_CP118181.1"/>
</dbReference>
<evidence type="ECO:0000256" key="7">
    <source>
        <dbReference type="ARBA" id="ARBA00022840"/>
    </source>
</evidence>
<dbReference type="InterPro" id="IPR001238">
    <property type="entry name" value="DNA-binding_RecF"/>
</dbReference>
<feature type="binding site" evidence="9">
    <location>
        <begin position="29"/>
        <end position="36"/>
    </location>
    <ligand>
        <name>ATP</name>
        <dbReference type="ChEBI" id="CHEBI:30616"/>
    </ligand>
</feature>
<dbReference type="GO" id="GO:0009432">
    <property type="term" value="P:SOS response"/>
    <property type="evidence" value="ECO:0007669"/>
    <property type="project" value="UniProtKB-UniRule"/>
</dbReference>
<evidence type="ECO:0000259" key="11">
    <source>
        <dbReference type="Pfam" id="PF02463"/>
    </source>
</evidence>
<dbReference type="Pfam" id="PF02463">
    <property type="entry name" value="SMC_N"/>
    <property type="match status" value="1"/>
</dbReference>
<comment type="subcellular location">
    <subcellularLocation>
        <location evidence="1 9 10">Cytoplasm</location>
    </subcellularLocation>
</comment>
<evidence type="ECO:0000313" key="12">
    <source>
        <dbReference type="EMBL" id="NIZ70085.1"/>
    </source>
</evidence>
<sequence length="357" mass="42128">MLEEIYLYQFRNLATMCLALDAKHIILVGQNGAGKSNFLEAIYYACLGSSFRERQDEQIVHFEKHQFALKGIHRIDKYFDTVNIQYQEKRKEIFLNKVILRDRKELLMRYPCVIFGYHDSALIHGEPSLRRQFFDQMASLVYGDSYILSLRAYQHLLKQRNLAFKNEQSAFIASSDGMFVQLNADLMLLRRGLLSQFNAKFTPLVHALLDKTLEFSYKASFKERNTEEMLVYLQGKRAYEWSKKSVLFGVHRDRYLLMEGEREIASYLSVGERRMVSLVMKQVLAQLIVEHRGRKPIILLDDVFVELDNAHRERFWQMLPDYEQLFMSAFSLEPWMKELPSYKSYRVVGGEIEWMDG</sequence>
<keyword evidence="6 9" id="KW-0547">Nucleotide-binding</keyword>
<dbReference type="GO" id="GO:0005524">
    <property type="term" value="F:ATP binding"/>
    <property type="evidence" value="ECO:0007669"/>
    <property type="project" value="UniProtKB-UniRule"/>
</dbReference>
<dbReference type="InterPro" id="IPR018078">
    <property type="entry name" value="DNA-binding_RecF_CS"/>
</dbReference>
<comment type="similarity">
    <text evidence="2 9 10">Belongs to the RecF family.</text>
</comment>
<evidence type="ECO:0000256" key="9">
    <source>
        <dbReference type="HAMAP-Rule" id="MF_00365"/>
    </source>
</evidence>
<comment type="function">
    <text evidence="9 10">The RecF protein is involved in DNA metabolism; it is required for DNA replication and normal SOS inducibility. RecF binds preferentially to single-stranded, linear DNA. It also seems to bind ATP.</text>
</comment>
<dbReference type="PANTHER" id="PTHR32182:SF0">
    <property type="entry name" value="DNA REPLICATION AND REPAIR PROTEIN RECF"/>
    <property type="match status" value="1"/>
</dbReference>
<dbReference type="PROSITE" id="PS00617">
    <property type="entry name" value="RECF_1"/>
    <property type="match status" value="1"/>
</dbReference>
<dbReference type="SUPFAM" id="SSF52540">
    <property type="entry name" value="P-loop containing nucleoside triphosphate hydrolases"/>
    <property type="match status" value="1"/>
</dbReference>
<dbReference type="GO" id="GO:0003697">
    <property type="term" value="F:single-stranded DNA binding"/>
    <property type="evidence" value="ECO:0007669"/>
    <property type="project" value="UniProtKB-UniRule"/>
</dbReference>
<dbReference type="InterPro" id="IPR042174">
    <property type="entry name" value="RecF_2"/>
</dbReference>